<dbReference type="AlphaFoldDB" id="A0A1A9LEG8"/>
<dbReference type="Proteomes" id="UP000077552">
    <property type="component" value="Unassembled WGS sequence"/>
</dbReference>
<evidence type="ECO:0000313" key="2">
    <source>
        <dbReference type="Proteomes" id="UP000077552"/>
    </source>
</evidence>
<dbReference type="STRING" id="1385699.A7A78_02995"/>
<keyword evidence="2" id="KW-1185">Reference proteome</keyword>
<dbReference type="OrthoDB" id="1347473at2"/>
<comment type="caution">
    <text evidence="1">The sequence shown here is derived from an EMBL/GenBank/DDBJ whole genome shotgun (WGS) entry which is preliminary data.</text>
</comment>
<gene>
    <name evidence="1" type="ORF">A7A78_02995</name>
</gene>
<evidence type="ECO:0000313" key="1">
    <source>
        <dbReference type="EMBL" id="OAD91477.1"/>
    </source>
</evidence>
<organism evidence="1 2">
    <name type="scientific">Aequorivita soesokkakensis</name>
    <dbReference type="NCBI Taxonomy" id="1385699"/>
    <lineage>
        <taxon>Bacteria</taxon>
        <taxon>Pseudomonadati</taxon>
        <taxon>Bacteroidota</taxon>
        <taxon>Flavobacteriia</taxon>
        <taxon>Flavobacteriales</taxon>
        <taxon>Flavobacteriaceae</taxon>
        <taxon>Aequorivita</taxon>
    </lineage>
</organism>
<name>A0A1A9LEG8_9FLAO</name>
<sequence>MKKLVFILGILSIISCNKGKNTLQDAMKESMEEAIENKTGSHVDLADSEDFDSNAGFVTYKSAAKTYLNGEEKMTAAVLFQKENDGLAISFQLTGNEGQSFITILNHIPDNFSLPLEGRFAVSNAYDGENPVATAMFMDVNENGMMASEVPYEGIMRITKLTKDSMEFEIDGRGGDATDANSPSNWKSITGNGKITSPIIQSFGIDKNDVLK</sequence>
<dbReference type="EMBL" id="LXIE01000012">
    <property type="protein sequence ID" value="OAD91477.1"/>
    <property type="molecule type" value="Genomic_DNA"/>
</dbReference>
<proteinExistence type="predicted"/>
<accession>A0A1A9LEG8</accession>
<dbReference type="RefSeq" id="WP_068761651.1">
    <property type="nucleotide sequence ID" value="NZ_LXIE01000012.1"/>
</dbReference>
<dbReference type="PROSITE" id="PS51257">
    <property type="entry name" value="PROKAR_LIPOPROTEIN"/>
    <property type="match status" value="1"/>
</dbReference>
<reference evidence="1 2" key="1">
    <citation type="submission" date="2016-05" db="EMBL/GenBank/DDBJ databases">
        <title>Genome sequencing of Vitellibacter soesokkakensis RSSK-12.</title>
        <authorList>
            <person name="Thevarajoo S."/>
            <person name="Selvaratnam C."/>
            <person name="Goh K.M."/>
            <person name="Chan K.-G."/>
            <person name="Chong C.S."/>
        </authorList>
    </citation>
    <scope>NUCLEOTIDE SEQUENCE [LARGE SCALE GENOMIC DNA]</scope>
    <source>
        <strain evidence="1 2">RSSK-12</strain>
    </source>
</reference>
<protein>
    <submittedName>
        <fullName evidence="1">Uncharacterized protein</fullName>
    </submittedName>
</protein>